<dbReference type="Proteomes" id="UP001403385">
    <property type="component" value="Unassembled WGS sequence"/>
</dbReference>
<dbReference type="EMBL" id="JBDKWZ010000002">
    <property type="protein sequence ID" value="MEN7547205.1"/>
    <property type="molecule type" value="Genomic_DNA"/>
</dbReference>
<keyword evidence="3" id="KW-1185">Reference proteome</keyword>
<evidence type="ECO:0000313" key="3">
    <source>
        <dbReference type="Proteomes" id="UP001403385"/>
    </source>
</evidence>
<name>A0AAW9S659_9BACT</name>
<proteinExistence type="predicted"/>
<gene>
    <name evidence="2" type="ORF">AAG747_04755</name>
</gene>
<evidence type="ECO:0000256" key="1">
    <source>
        <dbReference type="SAM" id="SignalP"/>
    </source>
</evidence>
<organism evidence="2 3">
    <name type="scientific">Rapidithrix thailandica</name>
    <dbReference type="NCBI Taxonomy" id="413964"/>
    <lineage>
        <taxon>Bacteria</taxon>
        <taxon>Pseudomonadati</taxon>
        <taxon>Bacteroidota</taxon>
        <taxon>Cytophagia</taxon>
        <taxon>Cytophagales</taxon>
        <taxon>Flammeovirgaceae</taxon>
        <taxon>Rapidithrix</taxon>
    </lineage>
</organism>
<keyword evidence="1" id="KW-0732">Signal</keyword>
<feature type="chain" id="PRO_5043712691" evidence="1">
    <location>
        <begin position="21"/>
        <end position="543"/>
    </location>
</feature>
<feature type="signal peptide" evidence="1">
    <location>
        <begin position="1"/>
        <end position="20"/>
    </location>
</feature>
<protein>
    <submittedName>
        <fullName evidence="2">Uncharacterized protein</fullName>
    </submittedName>
</protein>
<accession>A0AAW9S659</accession>
<dbReference type="RefSeq" id="WP_346819990.1">
    <property type="nucleotide sequence ID" value="NZ_JBDKWZ010000002.1"/>
</dbReference>
<comment type="caution">
    <text evidence="2">The sequence shown here is derived from an EMBL/GenBank/DDBJ whole genome shotgun (WGS) entry which is preliminary data.</text>
</comment>
<reference evidence="2 3" key="1">
    <citation type="submission" date="2024-04" db="EMBL/GenBank/DDBJ databases">
        <title>Novel genus in family Flammeovirgaceae.</title>
        <authorList>
            <person name="Nguyen T.H."/>
            <person name="Vuong T.Q."/>
            <person name="Le H."/>
            <person name="Kim S.-G."/>
        </authorList>
    </citation>
    <scope>NUCLEOTIDE SEQUENCE [LARGE SCALE GENOMIC DNA]</scope>
    <source>
        <strain evidence="2 3">JCM 23209</strain>
    </source>
</reference>
<dbReference type="PROSITE" id="PS51257">
    <property type="entry name" value="PROKAR_LIPOPROTEIN"/>
    <property type="match status" value="1"/>
</dbReference>
<dbReference type="AlphaFoldDB" id="A0AAW9S659"/>
<sequence>MIKKKSIIVLCLFTSCFSKAQETITREPVTESMVIEQEKLCKDKNEIQKIENEIESFLDTVSIEHLKKQVNDNLTYYLNNRGTILEALNNNQKEIDKRINSELKLYLPNEEKYIDKENIHLKLVNNNHIQYRDTIQKGTYFNQLFEYNKSFIKPQVMNSGFATYNFENEETTLPYYSLNSHSEQDLRIMNIYYHDGTEKNVPVPIEPHSFPLNSIPVEKMKHVDSLQMEFKIRYLTKIDSIHFEKNEIGVQKGAFKLLKMEDNYVEYETPNAYDPYLEAYYYTNEGRALKTRFSISNLSVETPEQEYNEMLNYIKITSEYINGVNTKEQAFLTLKYLDLKNHNGSLKNAKKDRVTLEGNVNSFTLYVENRSDTITFLTTLKNNSPVKGLYLHKLEDKTEFINKDGKVITSIPSSINFVYSQQTGYHSDKYFYTKGIEERDYYYLDQDKQVVSQLPYSQIEYLCPSILLAREKGKEGFQLLSAEDNRLLSDKTFTRYIVQRYTGVGILLYNDEGSFLLYDQNDKLVTENSKTVTEITLKKASSY</sequence>
<evidence type="ECO:0000313" key="2">
    <source>
        <dbReference type="EMBL" id="MEN7547205.1"/>
    </source>
</evidence>